<reference evidence="6" key="1">
    <citation type="submission" date="2025-08" db="UniProtKB">
        <authorList>
            <consortium name="RefSeq"/>
        </authorList>
    </citation>
    <scope>IDENTIFICATION</scope>
    <source>
        <tissue evidence="6">Muscle</tissue>
    </source>
</reference>
<dbReference type="Gene3D" id="3.30.60.20">
    <property type="match status" value="1"/>
</dbReference>
<dbReference type="Pfam" id="PF00130">
    <property type="entry name" value="C1_1"/>
    <property type="match status" value="1"/>
</dbReference>
<gene>
    <name evidence="6" type="primary">LOC109380545</name>
</gene>
<proteinExistence type="predicted"/>
<dbReference type="KEGG" id="hai:109380545"/>
<dbReference type="GO" id="GO:0046872">
    <property type="term" value="F:metal ion binding"/>
    <property type="evidence" value="ECO:0007669"/>
    <property type="project" value="UniProtKB-KW"/>
</dbReference>
<accession>A0A8B7R0Y1</accession>
<dbReference type="PROSITE" id="PS50081">
    <property type="entry name" value="ZF_DAG_PE_2"/>
    <property type="match status" value="1"/>
</dbReference>
<evidence type="ECO:0000256" key="2">
    <source>
        <dbReference type="ARBA" id="ARBA00022833"/>
    </source>
</evidence>
<name>A0A8B7R0Y1_HIPAR</name>
<dbReference type="GeneID" id="109380545"/>
<dbReference type="GO" id="GO:0005925">
    <property type="term" value="C:focal adhesion"/>
    <property type="evidence" value="ECO:0007669"/>
    <property type="project" value="UniProtKB-ARBA"/>
</dbReference>
<dbReference type="InterPro" id="IPR002219">
    <property type="entry name" value="PKC_DAG/PE"/>
</dbReference>
<evidence type="ECO:0000313" key="5">
    <source>
        <dbReference type="Proteomes" id="UP000694851"/>
    </source>
</evidence>
<dbReference type="SUPFAM" id="SSF57889">
    <property type="entry name" value="Cysteine-rich domain"/>
    <property type="match status" value="1"/>
</dbReference>
<dbReference type="InterPro" id="IPR046349">
    <property type="entry name" value="C1-like_sf"/>
</dbReference>
<feature type="domain" description="Phorbol-ester/DAG-type" evidence="4">
    <location>
        <begin position="61"/>
        <end position="111"/>
    </location>
</feature>
<evidence type="ECO:0000313" key="6">
    <source>
        <dbReference type="RefSeq" id="XP_019493743.1"/>
    </source>
</evidence>
<keyword evidence="2" id="KW-0862">Zinc</keyword>
<dbReference type="AlphaFoldDB" id="A0A8B7R0Y1"/>
<sequence>MGCTVSLVCCEALEPGPPCSPQPPGSPPAPARAQGWEPGASARAESKRLLLQPEDLEAPKTHHFKVKTFKKVKPCGICRQVITREGCTCKVCSFSCHRKCQAKGQEDELSCWENPGVLACLALTWGKTALASYAP</sequence>
<feature type="compositionally biased region" description="Pro residues" evidence="3">
    <location>
        <begin position="17"/>
        <end position="30"/>
    </location>
</feature>
<protein>
    <submittedName>
        <fullName evidence="6">SH3 and cysteine-rich domain-containing protein 2-like</fullName>
    </submittedName>
</protein>
<evidence type="ECO:0000256" key="3">
    <source>
        <dbReference type="SAM" id="MobiDB-lite"/>
    </source>
</evidence>
<evidence type="ECO:0000259" key="4">
    <source>
        <dbReference type="PROSITE" id="PS50081"/>
    </source>
</evidence>
<keyword evidence="5" id="KW-1185">Reference proteome</keyword>
<dbReference type="OrthoDB" id="10532326at2759"/>
<dbReference type="RefSeq" id="XP_019493743.1">
    <property type="nucleotide sequence ID" value="XM_019638198.1"/>
</dbReference>
<dbReference type="Proteomes" id="UP000694851">
    <property type="component" value="Unplaced"/>
</dbReference>
<organism evidence="5 6">
    <name type="scientific">Hipposideros armiger</name>
    <name type="common">Great Himalayan leaf-nosed bat</name>
    <dbReference type="NCBI Taxonomy" id="186990"/>
    <lineage>
        <taxon>Eukaryota</taxon>
        <taxon>Metazoa</taxon>
        <taxon>Chordata</taxon>
        <taxon>Craniata</taxon>
        <taxon>Vertebrata</taxon>
        <taxon>Euteleostomi</taxon>
        <taxon>Mammalia</taxon>
        <taxon>Eutheria</taxon>
        <taxon>Laurasiatheria</taxon>
        <taxon>Chiroptera</taxon>
        <taxon>Yinpterochiroptera</taxon>
        <taxon>Rhinolophoidea</taxon>
        <taxon>Hipposideridae</taxon>
        <taxon>Hipposideros</taxon>
    </lineage>
</organism>
<feature type="region of interest" description="Disordered" evidence="3">
    <location>
        <begin position="17"/>
        <end position="44"/>
    </location>
</feature>
<keyword evidence="1" id="KW-0479">Metal-binding</keyword>
<evidence type="ECO:0000256" key="1">
    <source>
        <dbReference type="ARBA" id="ARBA00022723"/>
    </source>
</evidence>
<dbReference type="FunFam" id="3.30.60.20:FF:000065">
    <property type="entry name" value="Tensin 1"/>
    <property type="match status" value="1"/>
</dbReference>